<dbReference type="PANTHER" id="PTHR42724">
    <property type="entry name" value="TETRAACYLDISACCHARIDE 4'-KINASE"/>
    <property type="match status" value="1"/>
</dbReference>
<dbReference type="InterPro" id="IPR003758">
    <property type="entry name" value="LpxK"/>
</dbReference>
<evidence type="ECO:0000256" key="3">
    <source>
        <dbReference type="ARBA" id="ARBA00012071"/>
    </source>
</evidence>
<comment type="similarity">
    <text evidence="13">Belongs to the LpxK family.</text>
</comment>
<evidence type="ECO:0000256" key="14">
    <source>
        <dbReference type="SAM" id="Phobius"/>
    </source>
</evidence>
<dbReference type="GO" id="GO:0009245">
    <property type="term" value="P:lipid A biosynthetic process"/>
    <property type="evidence" value="ECO:0007669"/>
    <property type="project" value="UniProtKB-UniRule"/>
</dbReference>
<dbReference type="OrthoDB" id="9766423at2"/>
<dbReference type="Pfam" id="PF02606">
    <property type="entry name" value="LpxK"/>
    <property type="match status" value="1"/>
</dbReference>
<proteinExistence type="inferred from homology"/>
<gene>
    <name evidence="13" type="primary">lpxK</name>
    <name evidence="15" type="ORF">A10D4_08994</name>
</gene>
<comment type="function">
    <text evidence="1 13">Transfers the gamma-phosphate of ATP to the 4'-position of a tetraacyldisaccharide 1-phosphate intermediate (termed DS-1-P) to form tetraacyldisaccharide 1,4'-bis-phosphate (lipid IVA).</text>
</comment>
<dbReference type="GO" id="GO:0009244">
    <property type="term" value="P:lipopolysaccharide core region biosynthetic process"/>
    <property type="evidence" value="ECO:0007669"/>
    <property type="project" value="TreeGrafter"/>
</dbReference>
<dbReference type="NCBIfam" id="TIGR00682">
    <property type="entry name" value="lpxK"/>
    <property type="match status" value="1"/>
</dbReference>
<evidence type="ECO:0000256" key="1">
    <source>
        <dbReference type="ARBA" id="ARBA00002274"/>
    </source>
</evidence>
<dbReference type="EC" id="2.7.1.130" evidence="3 13"/>
<evidence type="ECO:0000256" key="8">
    <source>
        <dbReference type="ARBA" id="ARBA00022741"/>
    </source>
</evidence>
<comment type="caution">
    <text evidence="15">The sequence shown here is derived from an EMBL/GenBank/DDBJ whole genome shotgun (WGS) entry which is preliminary data.</text>
</comment>
<feature type="transmembrane region" description="Helical" evidence="14">
    <location>
        <begin position="12"/>
        <end position="31"/>
    </location>
</feature>
<evidence type="ECO:0000256" key="4">
    <source>
        <dbReference type="ARBA" id="ARBA00016436"/>
    </source>
</evidence>
<evidence type="ECO:0000256" key="5">
    <source>
        <dbReference type="ARBA" id="ARBA00022516"/>
    </source>
</evidence>
<dbReference type="UniPathway" id="UPA00359">
    <property type="reaction ID" value="UER00482"/>
</dbReference>
<keyword evidence="10 13" id="KW-0067">ATP-binding</keyword>
<dbReference type="Proteomes" id="UP000014115">
    <property type="component" value="Unassembled WGS sequence"/>
</dbReference>
<dbReference type="GO" id="GO:0009029">
    <property type="term" value="F:lipid-A 4'-kinase activity"/>
    <property type="evidence" value="ECO:0007669"/>
    <property type="project" value="UniProtKB-UniRule"/>
</dbReference>
<protein>
    <recommendedName>
        <fullName evidence="4 13">Tetraacyldisaccharide 4'-kinase</fullName>
        <ecNumber evidence="3 13">2.7.1.130</ecNumber>
    </recommendedName>
    <alternativeName>
        <fullName evidence="12 13">Lipid A 4'-kinase</fullName>
    </alternativeName>
</protein>
<evidence type="ECO:0000256" key="2">
    <source>
        <dbReference type="ARBA" id="ARBA00004870"/>
    </source>
</evidence>
<name>K2KK25_9GAMM</name>
<dbReference type="GO" id="GO:0005886">
    <property type="term" value="C:plasma membrane"/>
    <property type="evidence" value="ECO:0007669"/>
    <property type="project" value="TreeGrafter"/>
</dbReference>
<feature type="binding site" evidence="13">
    <location>
        <begin position="59"/>
        <end position="66"/>
    </location>
    <ligand>
        <name>ATP</name>
        <dbReference type="ChEBI" id="CHEBI:30616"/>
    </ligand>
</feature>
<organism evidence="15 16">
    <name type="scientific">Idiomarina xiamenensis 10-D-4</name>
    <dbReference type="NCBI Taxonomy" id="740709"/>
    <lineage>
        <taxon>Bacteria</taxon>
        <taxon>Pseudomonadati</taxon>
        <taxon>Pseudomonadota</taxon>
        <taxon>Gammaproteobacteria</taxon>
        <taxon>Alteromonadales</taxon>
        <taxon>Idiomarinaceae</taxon>
        <taxon>Idiomarina</taxon>
    </lineage>
</organism>
<dbReference type="EMBL" id="AMRG01000010">
    <property type="protein sequence ID" value="EKE82964.1"/>
    <property type="molecule type" value="Genomic_DNA"/>
</dbReference>
<keyword evidence="6 13" id="KW-0441">Lipid A biosynthesis</keyword>
<evidence type="ECO:0000256" key="11">
    <source>
        <dbReference type="ARBA" id="ARBA00023098"/>
    </source>
</evidence>
<accession>K2KK25</accession>
<dbReference type="PATRIC" id="fig|740709.3.peg.1819"/>
<evidence type="ECO:0000256" key="6">
    <source>
        <dbReference type="ARBA" id="ARBA00022556"/>
    </source>
</evidence>
<comment type="catalytic activity">
    <reaction evidence="13">
        <text>a lipid A disaccharide + ATP = a lipid IVA + ADP + H(+)</text>
        <dbReference type="Rhea" id="RHEA:67840"/>
        <dbReference type="ChEBI" id="CHEBI:15378"/>
        <dbReference type="ChEBI" id="CHEBI:30616"/>
        <dbReference type="ChEBI" id="CHEBI:176343"/>
        <dbReference type="ChEBI" id="CHEBI:176425"/>
        <dbReference type="ChEBI" id="CHEBI:456216"/>
        <dbReference type="EC" id="2.7.1.130"/>
    </reaction>
</comment>
<dbReference type="GO" id="GO:0005524">
    <property type="term" value="F:ATP binding"/>
    <property type="evidence" value="ECO:0007669"/>
    <property type="project" value="UniProtKB-UniRule"/>
</dbReference>
<keyword evidence="16" id="KW-1185">Reference proteome</keyword>
<dbReference type="AlphaFoldDB" id="K2KK25"/>
<dbReference type="InterPro" id="IPR027417">
    <property type="entry name" value="P-loop_NTPase"/>
</dbReference>
<dbReference type="RefSeq" id="WP_008489063.1">
    <property type="nucleotide sequence ID" value="NZ_AMRG01000010.1"/>
</dbReference>
<keyword evidence="5 13" id="KW-0444">Lipid biosynthesis</keyword>
<evidence type="ECO:0000256" key="7">
    <source>
        <dbReference type="ARBA" id="ARBA00022679"/>
    </source>
</evidence>
<keyword evidence="14" id="KW-1133">Transmembrane helix</keyword>
<evidence type="ECO:0000256" key="12">
    <source>
        <dbReference type="ARBA" id="ARBA00029757"/>
    </source>
</evidence>
<dbReference type="HAMAP" id="MF_00409">
    <property type="entry name" value="LpxK"/>
    <property type="match status" value="1"/>
</dbReference>
<dbReference type="SUPFAM" id="SSF52540">
    <property type="entry name" value="P-loop containing nucleoside triphosphate hydrolases"/>
    <property type="match status" value="1"/>
</dbReference>
<keyword evidence="9 13" id="KW-0418">Kinase</keyword>
<dbReference type="STRING" id="740709.A10D4_08994"/>
<keyword evidence="8 13" id="KW-0547">Nucleotide-binding</keyword>
<evidence type="ECO:0000313" key="15">
    <source>
        <dbReference type="EMBL" id="EKE82964.1"/>
    </source>
</evidence>
<evidence type="ECO:0000313" key="16">
    <source>
        <dbReference type="Proteomes" id="UP000014115"/>
    </source>
</evidence>
<keyword evidence="7 13" id="KW-0808">Transferase</keyword>
<keyword evidence="11 13" id="KW-0443">Lipid metabolism</keyword>
<evidence type="ECO:0000256" key="10">
    <source>
        <dbReference type="ARBA" id="ARBA00022840"/>
    </source>
</evidence>
<dbReference type="PANTHER" id="PTHR42724:SF1">
    <property type="entry name" value="TETRAACYLDISACCHARIDE 4'-KINASE, MITOCHONDRIAL-RELATED"/>
    <property type="match status" value="1"/>
</dbReference>
<keyword evidence="14" id="KW-0812">Transmembrane</keyword>
<comment type="pathway">
    <text evidence="2 13">Glycolipid biosynthesis; lipid IV(A) biosynthesis; lipid IV(A) from (3R)-3-hydroxytetradecanoyl-[acyl-carrier-protein] and UDP-N-acetyl-alpha-D-glucosamine: step 6/6.</text>
</comment>
<reference evidence="15 16" key="1">
    <citation type="journal article" date="2012" name="J. Bacteriol.">
        <title>Genome Sequence of Idiomarina xiamenensis Type Strain 10-D-4.</title>
        <authorList>
            <person name="Lai Q."/>
            <person name="Wang L."/>
            <person name="Wang W."/>
            <person name="Shao Z."/>
        </authorList>
    </citation>
    <scope>NUCLEOTIDE SEQUENCE [LARGE SCALE GENOMIC DNA]</scope>
    <source>
        <strain evidence="15 16">10-D-4</strain>
    </source>
</reference>
<dbReference type="eggNOG" id="COG1663">
    <property type="taxonomic scope" value="Bacteria"/>
</dbReference>
<keyword evidence="14" id="KW-0472">Membrane</keyword>
<evidence type="ECO:0000256" key="13">
    <source>
        <dbReference type="HAMAP-Rule" id="MF_00409"/>
    </source>
</evidence>
<evidence type="ECO:0000256" key="9">
    <source>
        <dbReference type="ARBA" id="ARBA00022777"/>
    </source>
</evidence>
<sequence length="331" mass="37188">MKWLEQAWYRPRLAPFLYLLLPLSLLFWLLSSLRRNLYRLRILKPYRAPLPVVVVGNISVGGTGKTPAVLAIVKSLQSQGWQPAIISRGYGGQGPFPQTVSATSAASAVGDEPKLLQRRSQVPVVVAPKRRQAIEHLLQETPNIDVVVSDDGLQHYALSRDAEIIIIDAQRGLGNGLLLPAGPLREPAARLKQAEWVVANSAQHPFARFEMQLQALPWRRVKDDREIELPDGEAVIAIAGIGNPQRFFNTLKQQGIEIVETGIFADHYAYSQVDFERFNRRYPIVMTEKDAAKCAGFAPSHWYYLPVEAQLPDDLLTELNTALRRKYSHQE</sequence>